<sequence>MAYKARVISMNEGFFCGSLEVKGEFSHDDGNNWWPADYTLNINSPRPPDEMSIAFYDASLEWLDDPSNVPTPLEKNKNLVFTSIRETSRGYFEVHCTLDKMMSKNTGDPGVWNTVTRSFNMWQPGNYSTFPCDDNGTTLFIFEAFEQAIINGDYEEYVFPRPGNYEIFAHVENIISDNLCTINGKHFTEESVKNFYTLAMSKKDETALLNSTTWIDGVTETKAYVMDEVTFEGEFVPVTLAQIIEVCEHYTLVAAKLYEIAANFAAMTDIPEDWNSAENTYWDI</sequence>
<accession>A0A9N6WS41</accession>
<evidence type="ECO:0000313" key="1">
    <source>
        <dbReference type="EMBL" id="CAI3971169.1"/>
    </source>
</evidence>
<name>A0A9N6WS41_9VIRU</name>
<proteinExistence type="predicted"/>
<gene>
    <name evidence="1" type="ORF">ORM20_00120</name>
</gene>
<reference evidence="1" key="1">
    <citation type="submission" date="2022-10" db="EMBL/GenBank/DDBJ databases">
        <authorList>
            <person name="Meaden S."/>
        </authorList>
    </citation>
    <scope>NUCLEOTIDE SEQUENCE</scope>
</reference>
<protein>
    <submittedName>
        <fullName evidence="1">Uncharacterized protein</fullName>
    </submittedName>
</protein>
<organism evidence="1">
    <name type="scientific">Ochrobactrum phage ORM_20</name>
    <dbReference type="NCBI Taxonomy" id="2985243"/>
    <lineage>
        <taxon>Viruses</taxon>
    </lineage>
</organism>
<dbReference type="EMBL" id="OX359470">
    <property type="protein sequence ID" value="CAI3971169.1"/>
    <property type="molecule type" value="Genomic_DNA"/>
</dbReference>